<evidence type="ECO:0000313" key="2">
    <source>
        <dbReference type="Proteomes" id="UP000188268"/>
    </source>
</evidence>
<name>A0A1R3K2G1_COCAP</name>
<organism evidence="1 2">
    <name type="scientific">Corchorus capsularis</name>
    <name type="common">Jute</name>
    <dbReference type="NCBI Taxonomy" id="210143"/>
    <lineage>
        <taxon>Eukaryota</taxon>
        <taxon>Viridiplantae</taxon>
        <taxon>Streptophyta</taxon>
        <taxon>Embryophyta</taxon>
        <taxon>Tracheophyta</taxon>
        <taxon>Spermatophyta</taxon>
        <taxon>Magnoliopsida</taxon>
        <taxon>eudicotyledons</taxon>
        <taxon>Gunneridae</taxon>
        <taxon>Pentapetalae</taxon>
        <taxon>rosids</taxon>
        <taxon>malvids</taxon>
        <taxon>Malvales</taxon>
        <taxon>Malvaceae</taxon>
        <taxon>Grewioideae</taxon>
        <taxon>Apeibeae</taxon>
        <taxon>Corchorus</taxon>
    </lineage>
</organism>
<accession>A0A1R3K2G1</accession>
<gene>
    <name evidence="1" type="ORF">CCACVL1_03128</name>
</gene>
<dbReference type="AlphaFoldDB" id="A0A1R3K2G1"/>
<sequence>MGQTIAMTRQECLDKCLPACQPAPASRCIESCVEECQKYPPPAAPQTRIKG</sequence>
<dbReference type="Proteomes" id="UP000188268">
    <property type="component" value="Unassembled WGS sequence"/>
</dbReference>
<dbReference type="Gramene" id="OMP01263">
    <property type="protein sequence ID" value="OMP01263"/>
    <property type="gene ID" value="CCACVL1_03128"/>
</dbReference>
<protein>
    <submittedName>
        <fullName evidence="1">Uncharacterized protein</fullName>
    </submittedName>
</protein>
<comment type="caution">
    <text evidence="1">The sequence shown here is derived from an EMBL/GenBank/DDBJ whole genome shotgun (WGS) entry which is preliminary data.</text>
</comment>
<keyword evidence="2" id="KW-1185">Reference proteome</keyword>
<dbReference type="OrthoDB" id="10312585at2759"/>
<reference evidence="1 2" key="1">
    <citation type="submission" date="2013-09" db="EMBL/GenBank/DDBJ databases">
        <title>Corchorus capsularis genome sequencing.</title>
        <authorList>
            <person name="Alam M."/>
            <person name="Haque M.S."/>
            <person name="Islam M.S."/>
            <person name="Emdad E.M."/>
            <person name="Islam M.M."/>
            <person name="Ahmed B."/>
            <person name="Halim A."/>
            <person name="Hossen Q.M.M."/>
            <person name="Hossain M.Z."/>
            <person name="Ahmed R."/>
            <person name="Khan M.M."/>
            <person name="Islam R."/>
            <person name="Rashid M.M."/>
            <person name="Khan S.A."/>
            <person name="Rahman M.S."/>
            <person name="Alam M."/>
        </authorList>
    </citation>
    <scope>NUCLEOTIDE SEQUENCE [LARGE SCALE GENOMIC DNA]</scope>
    <source>
        <strain evidence="2">cv. CVL-1</strain>
        <tissue evidence="1">Whole seedling</tissue>
    </source>
</reference>
<evidence type="ECO:0000313" key="1">
    <source>
        <dbReference type="EMBL" id="OMP01263.1"/>
    </source>
</evidence>
<proteinExistence type="predicted"/>
<dbReference type="EMBL" id="AWWV01006466">
    <property type="protein sequence ID" value="OMP01263.1"/>
    <property type="molecule type" value="Genomic_DNA"/>
</dbReference>